<accession>A0A0R3RIA6</accession>
<organism evidence="3 4">
    <name type="scientific">Elaeophora elaphi</name>
    <dbReference type="NCBI Taxonomy" id="1147741"/>
    <lineage>
        <taxon>Eukaryota</taxon>
        <taxon>Metazoa</taxon>
        <taxon>Ecdysozoa</taxon>
        <taxon>Nematoda</taxon>
        <taxon>Chromadorea</taxon>
        <taxon>Rhabditida</taxon>
        <taxon>Spirurina</taxon>
        <taxon>Spiruromorpha</taxon>
        <taxon>Filarioidea</taxon>
        <taxon>Onchocercidae</taxon>
        <taxon>Elaeophora</taxon>
    </lineage>
</organism>
<dbReference type="Gene3D" id="2.60.120.740">
    <property type="match status" value="2"/>
</dbReference>
<evidence type="ECO:0000313" key="3">
    <source>
        <dbReference type="Proteomes" id="UP000050640"/>
    </source>
</evidence>
<dbReference type="InterPro" id="IPR043159">
    <property type="entry name" value="Lectin_gal-bd_sf"/>
</dbReference>
<dbReference type="CDD" id="cd22829">
    <property type="entry name" value="Gal_Rha_Lectin_EVA1_EVA1C_rpt2"/>
    <property type="match status" value="1"/>
</dbReference>
<reference evidence="4" key="1">
    <citation type="submission" date="2017-02" db="UniProtKB">
        <authorList>
            <consortium name="WormBaseParasite"/>
        </authorList>
    </citation>
    <scope>IDENTIFICATION</scope>
</reference>
<evidence type="ECO:0000259" key="2">
    <source>
        <dbReference type="Pfam" id="PF02140"/>
    </source>
</evidence>
<dbReference type="AlphaFoldDB" id="A0A0R3RIA6"/>
<proteinExistence type="predicted"/>
<keyword evidence="1" id="KW-0812">Transmembrane</keyword>
<keyword evidence="1" id="KW-1133">Transmembrane helix</keyword>
<dbReference type="STRING" id="1147741.A0A0R3RIA6"/>
<evidence type="ECO:0000256" key="1">
    <source>
        <dbReference type="SAM" id="Phobius"/>
    </source>
</evidence>
<sequence length="361" mass="40391">MVRPSFFGTDPCPNTSKYLQISYKCKPVSFDEETFCEGSTMQLSCKQNKRLVIYSAHYGRAVERRAMHCTPNIPISQDCMIDVLGQILYDCHAQAECTVLVNDEHFGKTGCGPEIMHKYLNLIFMCMNDEIFSEAALNGNFETMKKIIPNPPPKKLTNVEATLIVKDDERMLHIKDDPSLGYEAIQKTSPSQTNKNANTLPNSLLVNSYEESVEEDAYGVANSIKTTPPSDLSFNAFGFIHDVVLVGRVIRDKKEKVILCLLLSLLAGLTMLLIACAISGCCRRRMKRKSSMIESNEETVQATKATELNSLMGSTHSQSVFLDSSSRICFDLGDLSNNRESFLRFTQLTPPRLPQNIHGYS</sequence>
<feature type="transmembrane region" description="Helical" evidence="1">
    <location>
        <begin position="261"/>
        <end position="282"/>
    </location>
</feature>
<dbReference type="Proteomes" id="UP000050640">
    <property type="component" value="Unplaced"/>
</dbReference>
<dbReference type="WBParaSite" id="EEL_0000121301-mRNA-1">
    <property type="protein sequence ID" value="EEL_0000121301-mRNA-1"/>
    <property type="gene ID" value="EEL_0000121301"/>
</dbReference>
<dbReference type="InterPro" id="IPR000922">
    <property type="entry name" value="Lectin_gal-bd_dom"/>
</dbReference>
<dbReference type="PANTHER" id="PTHR46780">
    <property type="entry name" value="PROTEIN EVA-1"/>
    <property type="match status" value="1"/>
</dbReference>
<protein>
    <submittedName>
        <fullName evidence="4">SUEL-type lectin domain-containing protein</fullName>
    </submittedName>
</protein>
<keyword evidence="3" id="KW-1185">Reference proteome</keyword>
<name>A0A0R3RIA6_9BILA</name>
<keyword evidence="1" id="KW-0472">Membrane</keyword>
<feature type="domain" description="SUEL-type lectin" evidence="2">
    <location>
        <begin position="43"/>
        <end position="126"/>
    </location>
</feature>
<dbReference type="Pfam" id="PF02140">
    <property type="entry name" value="SUEL_Lectin"/>
    <property type="match status" value="1"/>
</dbReference>
<dbReference type="GO" id="GO:0030246">
    <property type="term" value="F:carbohydrate binding"/>
    <property type="evidence" value="ECO:0007669"/>
    <property type="project" value="InterPro"/>
</dbReference>
<evidence type="ECO:0000313" key="4">
    <source>
        <dbReference type="WBParaSite" id="EEL_0000121301-mRNA-1"/>
    </source>
</evidence>